<dbReference type="PANTHER" id="PTHR22967">
    <property type="entry name" value="SERINE/THREONINE PROTEIN KINASE"/>
    <property type="match status" value="1"/>
</dbReference>
<evidence type="ECO:0000256" key="9">
    <source>
        <dbReference type="SAM" id="MobiDB-lite"/>
    </source>
</evidence>
<dbReference type="GeneID" id="94828559"/>
<keyword evidence="4" id="KW-0547">Nucleotide-binding</keyword>
<dbReference type="InterPro" id="IPR011009">
    <property type="entry name" value="Kinase-like_dom_sf"/>
</dbReference>
<reference evidence="11" key="1">
    <citation type="submission" date="2016-10" db="EMBL/GenBank/DDBJ databases">
        <authorList>
            <person name="Benchimol M."/>
            <person name="Almeida L.G."/>
            <person name="Vasconcelos A.T."/>
            <person name="Perreira-Neves A."/>
            <person name="Rosa I.A."/>
            <person name="Tasca T."/>
            <person name="Bogo M.R."/>
            <person name="de Souza W."/>
        </authorList>
    </citation>
    <scope>NUCLEOTIDE SEQUENCE [LARGE SCALE GENOMIC DNA]</scope>
    <source>
        <strain evidence="11">K</strain>
    </source>
</reference>
<gene>
    <name evidence="11" type="ORF">TRFO_07719</name>
</gene>
<sequence>MRKSRSTNSNSSNSQGMQYGIDDYHVIAQEKIAEGGFGTIFKCIDTSNQPHVLKLLQTPENEYRQRVMTEICIQKQLSNHRNIVKLEGFFEGDRSFRILLEFCEDNLVNEMNRFISKGFNTEKIAEIFSSVLSAVKYMHEQNPPIIHRDLKPENVLYRKGVWKLCDFGSATTKVYQNKNESERMQANDDISRNTTPSYRSPEMVDLFRGQKIDLKSDVWALGCLLYKICTFKDAFADGTNLQILNGKYSWNQAWEVDDYLKKCVDRCLQPNPDDRPTVSELEEDFRSHFGKSEVQPITVPKMRINTGSNVDVESYTKLLLLTKPPEIEESDQISDESDIELIEETKMPVLHKSFNSQEFNQYQFEEDQNEMPMERRPSVIELETTIETLIEFGDNNKESQDLQNGRINSDLELISSSIFNSNQTLSQNNSSNSNNSLNSLNNKNSENVSESSSSNNNNLNNTNSNTNKSDNLNQELSSDIDSQTPKVEKKPEEDFMDLFINKSNGPDYQDMMKNDPKKLKESLMKMDNLSLSTALYRIMVNNTASEFILGFARESGSFGTKIFSHLPALSNTPLNNYLELRKSFCNSYPMFEGNFSLFEFTQVHKNSPPPPGNPPVSLDVVKMLQKLLDYFLKAFRSSPSRLLAEDGYDTYQVSSYLIAKLKQFKLQPGFVETTTIPLYKNLHMLILKEFEKSGLNIPFPKEPFNFDDPVILKRLRAPQHKDSLQNVASS</sequence>
<dbReference type="VEuPathDB" id="TrichDB:TRFO_07719"/>
<feature type="domain" description="Protein kinase" evidence="10">
    <location>
        <begin position="26"/>
        <end position="289"/>
    </location>
</feature>
<dbReference type="SMART" id="SM00220">
    <property type="entry name" value="S_TKc"/>
    <property type="match status" value="1"/>
</dbReference>
<organism evidence="11 12">
    <name type="scientific">Tritrichomonas foetus</name>
    <dbReference type="NCBI Taxonomy" id="1144522"/>
    <lineage>
        <taxon>Eukaryota</taxon>
        <taxon>Metamonada</taxon>
        <taxon>Parabasalia</taxon>
        <taxon>Tritrichomonadida</taxon>
        <taxon>Tritrichomonadidae</taxon>
        <taxon>Tritrichomonas</taxon>
    </lineage>
</organism>
<keyword evidence="6" id="KW-0067">ATP-binding</keyword>
<evidence type="ECO:0000256" key="4">
    <source>
        <dbReference type="ARBA" id="ARBA00022741"/>
    </source>
</evidence>
<accession>A0A1J4JPS8</accession>
<feature type="region of interest" description="Disordered" evidence="9">
    <location>
        <begin position="424"/>
        <end position="494"/>
    </location>
</feature>
<feature type="compositionally biased region" description="Low complexity" evidence="9">
    <location>
        <begin position="424"/>
        <end position="473"/>
    </location>
</feature>
<dbReference type="SUPFAM" id="SSF56112">
    <property type="entry name" value="Protein kinase-like (PK-like)"/>
    <property type="match status" value="1"/>
</dbReference>
<dbReference type="GO" id="GO:0004674">
    <property type="term" value="F:protein serine/threonine kinase activity"/>
    <property type="evidence" value="ECO:0007669"/>
    <property type="project" value="UniProtKB-KW"/>
</dbReference>
<dbReference type="InterPro" id="IPR008271">
    <property type="entry name" value="Ser/Thr_kinase_AS"/>
</dbReference>
<evidence type="ECO:0000256" key="5">
    <source>
        <dbReference type="ARBA" id="ARBA00022777"/>
    </source>
</evidence>
<keyword evidence="3" id="KW-0808">Transferase</keyword>
<dbReference type="Pfam" id="PF00069">
    <property type="entry name" value="Pkinase"/>
    <property type="match status" value="1"/>
</dbReference>
<dbReference type="AlphaFoldDB" id="A0A1J4JPS8"/>
<dbReference type="GO" id="GO:0005524">
    <property type="term" value="F:ATP binding"/>
    <property type="evidence" value="ECO:0007669"/>
    <property type="project" value="UniProtKB-KW"/>
</dbReference>
<comment type="catalytic activity">
    <reaction evidence="8">
        <text>L-seryl-[protein] + ATP = O-phospho-L-seryl-[protein] + ADP + H(+)</text>
        <dbReference type="Rhea" id="RHEA:17989"/>
        <dbReference type="Rhea" id="RHEA-COMP:9863"/>
        <dbReference type="Rhea" id="RHEA-COMP:11604"/>
        <dbReference type="ChEBI" id="CHEBI:15378"/>
        <dbReference type="ChEBI" id="CHEBI:29999"/>
        <dbReference type="ChEBI" id="CHEBI:30616"/>
        <dbReference type="ChEBI" id="CHEBI:83421"/>
        <dbReference type="ChEBI" id="CHEBI:456216"/>
        <dbReference type="EC" id="2.7.11.1"/>
    </reaction>
</comment>
<evidence type="ECO:0000313" key="11">
    <source>
        <dbReference type="EMBL" id="OHT01043.1"/>
    </source>
</evidence>
<proteinExistence type="predicted"/>
<dbReference type="EMBL" id="MLAK01000927">
    <property type="protein sequence ID" value="OHT01043.1"/>
    <property type="molecule type" value="Genomic_DNA"/>
</dbReference>
<dbReference type="PROSITE" id="PS00108">
    <property type="entry name" value="PROTEIN_KINASE_ST"/>
    <property type="match status" value="1"/>
</dbReference>
<dbReference type="EC" id="2.7.11.1" evidence="1"/>
<evidence type="ECO:0000256" key="1">
    <source>
        <dbReference type="ARBA" id="ARBA00012513"/>
    </source>
</evidence>
<evidence type="ECO:0000313" key="12">
    <source>
        <dbReference type="Proteomes" id="UP000179807"/>
    </source>
</evidence>
<evidence type="ECO:0000256" key="3">
    <source>
        <dbReference type="ARBA" id="ARBA00022679"/>
    </source>
</evidence>
<comment type="caution">
    <text evidence="11">The sequence shown here is derived from an EMBL/GenBank/DDBJ whole genome shotgun (WGS) entry which is preliminary data.</text>
</comment>
<evidence type="ECO:0000256" key="6">
    <source>
        <dbReference type="ARBA" id="ARBA00022840"/>
    </source>
</evidence>
<keyword evidence="5 11" id="KW-0418">Kinase</keyword>
<dbReference type="OrthoDB" id="1717591at2759"/>
<feature type="compositionally biased region" description="Polar residues" evidence="9">
    <location>
        <begin position="474"/>
        <end position="485"/>
    </location>
</feature>
<name>A0A1J4JPS8_9EUKA</name>
<keyword evidence="12" id="KW-1185">Reference proteome</keyword>
<dbReference type="Proteomes" id="UP000179807">
    <property type="component" value="Unassembled WGS sequence"/>
</dbReference>
<protein>
    <recommendedName>
        <fullName evidence="1">non-specific serine/threonine protein kinase</fullName>
        <ecNumber evidence="1">2.7.11.1</ecNumber>
    </recommendedName>
</protein>
<dbReference type="GO" id="GO:0005737">
    <property type="term" value="C:cytoplasm"/>
    <property type="evidence" value="ECO:0007669"/>
    <property type="project" value="TreeGrafter"/>
</dbReference>
<comment type="catalytic activity">
    <reaction evidence="7">
        <text>L-threonyl-[protein] + ATP = O-phospho-L-threonyl-[protein] + ADP + H(+)</text>
        <dbReference type="Rhea" id="RHEA:46608"/>
        <dbReference type="Rhea" id="RHEA-COMP:11060"/>
        <dbReference type="Rhea" id="RHEA-COMP:11605"/>
        <dbReference type="ChEBI" id="CHEBI:15378"/>
        <dbReference type="ChEBI" id="CHEBI:30013"/>
        <dbReference type="ChEBI" id="CHEBI:30616"/>
        <dbReference type="ChEBI" id="CHEBI:61977"/>
        <dbReference type="ChEBI" id="CHEBI:456216"/>
        <dbReference type="EC" id="2.7.11.1"/>
    </reaction>
</comment>
<evidence type="ECO:0000259" key="10">
    <source>
        <dbReference type="PROSITE" id="PS50011"/>
    </source>
</evidence>
<dbReference type="InterPro" id="IPR000719">
    <property type="entry name" value="Prot_kinase_dom"/>
</dbReference>
<dbReference type="RefSeq" id="XP_068354179.1">
    <property type="nucleotide sequence ID" value="XM_068493855.1"/>
</dbReference>
<dbReference type="PROSITE" id="PS50011">
    <property type="entry name" value="PROTEIN_KINASE_DOM"/>
    <property type="match status" value="1"/>
</dbReference>
<evidence type="ECO:0000256" key="8">
    <source>
        <dbReference type="ARBA" id="ARBA00048679"/>
    </source>
</evidence>
<dbReference type="Gene3D" id="1.10.510.10">
    <property type="entry name" value="Transferase(Phosphotransferase) domain 1"/>
    <property type="match status" value="1"/>
</dbReference>
<keyword evidence="2" id="KW-0723">Serine/threonine-protein kinase</keyword>
<dbReference type="PANTHER" id="PTHR22967:SF57">
    <property type="entry name" value="AUXILIN, ISOFORM A-RELATED"/>
    <property type="match status" value="1"/>
</dbReference>
<evidence type="ECO:0000256" key="7">
    <source>
        <dbReference type="ARBA" id="ARBA00047899"/>
    </source>
</evidence>
<evidence type="ECO:0000256" key="2">
    <source>
        <dbReference type="ARBA" id="ARBA00022527"/>
    </source>
</evidence>